<dbReference type="PANTHER" id="PTHR47355:SF1">
    <property type="entry name" value="E3 UBIQUITIN-PROTEIN LIGASE SPL2"/>
    <property type="match status" value="1"/>
</dbReference>
<evidence type="ECO:0000256" key="5">
    <source>
        <dbReference type="SAM" id="MobiDB-lite"/>
    </source>
</evidence>
<keyword evidence="3" id="KW-0862">Zinc</keyword>
<dbReference type="SUPFAM" id="SSF57850">
    <property type="entry name" value="RING/U-box"/>
    <property type="match status" value="1"/>
</dbReference>
<feature type="compositionally biased region" description="Polar residues" evidence="5">
    <location>
        <begin position="233"/>
        <end position="246"/>
    </location>
</feature>
<dbReference type="KEGG" id="pmrn:116941235"/>
<evidence type="ECO:0000259" key="6">
    <source>
        <dbReference type="PROSITE" id="PS50089"/>
    </source>
</evidence>
<keyword evidence="2 4" id="KW-0863">Zinc-finger</keyword>
<keyword evidence="7" id="KW-1185">Reference proteome</keyword>
<feature type="compositionally biased region" description="Polar residues" evidence="5">
    <location>
        <begin position="94"/>
        <end position="108"/>
    </location>
</feature>
<dbReference type="Proteomes" id="UP001318040">
    <property type="component" value="Chromosome 11"/>
</dbReference>
<feature type="region of interest" description="Disordered" evidence="5">
    <location>
        <begin position="413"/>
        <end position="448"/>
    </location>
</feature>
<sequence>MMVHSSPLEKAKTLTRQLLGSDDKNTSLQSNDSSNNVSVCYQEGALTADKLKSSGSEKPRCQQRRLSDEGITSRRGRWSSPSSPVVWRRDHSSSPRSNPRAQSSSGVNPSGAPPYSPDKVISPSFKRRTFATLPSQAGHQQRENMSCPTTPSTPRQYFFPSTSNSLHQHKRLQHSEQPFVSDDQKNRVQSENVFPKSEGKVIMVKETCQSSGDLFNLQKPPRAEYRHRRIRSTDSQPSTEQISHQSIVKEPISRQNNGKHGRDDGRPHGPIFPVWKERPNLNLERIQLPIKENPQMTQDRTHVSKSVKHHPVDHPQRNTQVATREEQVNTNQSKENRVNKHANILPQNLPASLKCLFKKAKPVNMSTPSTPEMKRRVMPTTRDNQRMPPGTPAGLPNARLTCSRSMVDLTSAQPGNVAVSPPAPASGSSSPTDARGQVVDANPGSRGMSEVEQMNMAIRLSLQVRNDPLSPRNQVATRSASTTQDISSVPDSTKLASFASEPTDGGLCECIVCMSRPANAVIYTCGHLCMCCSCALGVKASQSPKCPMCRAHIKDVIRVYTS</sequence>
<dbReference type="Gene3D" id="3.30.40.10">
    <property type="entry name" value="Zinc/RING finger domain, C3HC4 (zinc finger)"/>
    <property type="match status" value="1"/>
</dbReference>
<evidence type="ECO:0000256" key="3">
    <source>
        <dbReference type="ARBA" id="ARBA00022833"/>
    </source>
</evidence>
<feature type="region of interest" description="Disordered" evidence="5">
    <location>
        <begin position="468"/>
        <end position="488"/>
    </location>
</feature>
<dbReference type="PROSITE" id="PS50089">
    <property type="entry name" value="ZF_RING_2"/>
    <property type="match status" value="1"/>
</dbReference>
<dbReference type="InterPro" id="IPR044247">
    <property type="entry name" value="SPL2-like"/>
</dbReference>
<evidence type="ECO:0000313" key="7">
    <source>
        <dbReference type="Proteomes" id="UP001318040"/>
    </source>
</evidence>
<dbReference type="SMART" id="SM00184">
    <property type="entry name" value="RING"/>
    <property type="match status" value="1"/>
</dbReference>
<dbReference type="CDD" id="cd16647">
    <property type="entry name" value="mRING-HC-C3HC5_NEU1"/>
    <property type="match status" value="1"/>
</dbReference>
<dbReference type="AlphaFoldDB" id="A0AAJ7SYR6"/>
<dbReference type="RefSeq" id="XP_032807954.1">
    <property type="nucleotide sequence ID" value="XM_032952063.1"/>
</dbReference>
<feature type="compositionally biased region" description="Polar residues" evidence="5">
    <location>
        <begin position="26"/>
        <end position="39"/>
    </location>
</feature>
<evidence type="ECO:0000256" key="2">
    <source>
        <dbReference type="ARBA" id="ARBA00022771"/>
    </source>
</evidence>
<accession>A0AAJ7SYR6</accession>
<feature type="region of interest" description="Disordered" evidence="5">
    <location>
        <begin position="212"/>
        <end position="275"/>
    </location>
</feature>
<dbReference type="PANTHER" id="PTHR47355">
    <property type="entry name" value="E3 UBIQUITIN-PROTEIN LIGASE SPL2"/>
    <property type="match status" value="1"/>
</dbReference>
<dbReference type="InterPro" id="IPR013083">
    <property type="entry name" value="Znf_RING/FYVE/PHD"/>
</dbReference>
<protein>
    <submittedName>
        <fullName evidence="8">Uncharacterized protein LOC116941235</fullName>
    </submittedName>
</protein>
<dbReference type="GO" id="GO:0004842">
    <property type="term" value="F:ubiquitin-protein transferase activity"/>
    <property type="evidence" value="ECO:0007669"/>
    <property type="project" value="InterPro"/>
</dbReference>
<feature type="region of interest" description="Disordered" evidence="5">
    <location>
        <begin position="1"/>
        <end position="187"/>
    </location>
</feature>
<feature type="domain" description="RING-type" evidence="6">
    <location>
        <begin position="510"/>
        <end position="550"/>
    </location>
</feature>
<dbReference type="InterPro" id="IPR001841">
    <property type="entry name" value="Znf_RING"/>
</dbReference>
<gene>
    <name evidence="8" type="primary">LOC116941235</name>
</gene>
<feature type="compositionally biased region" description="Basic and acidic residues" evidence="5">
    <location>
        <begin position="49"/>
        <end position="72"/>
    </location>
</feature>
<dbReference type="Pfam" id="PF13920">
    <property type="entry name" value="zf-C3HC4_3"/>
    <property type="match status" value="1"/>
</dbReference>
<dbReference type="GO" id="GO:0008270">
    <property type="term" value="F:zinc ion binding"/>
    <property type="evidence" value="ECO:0007669"/>
    <property type="project" value="UniProtKB-KW"/>
</dbReference>
<feature type="compositionally biased region" description="Polar residues" evidence="5">
    <location>
        <begin position="132"/>
        <end position="166"/>
    </location>
</feature>
<name>A0AAJ7SYR6_PETMA</name>
<proteinExistence type="predicted"/>
<feature type="region of interest" description="Disordered" evidence="5">
    <location>
        <begin position="304"/>
        <end position="325"/>
    </location>
</feature>
<reference evidence="8" key="1">
    <citation type="submission" date="2025-08" db="UniProtKB">
        <authorList>
            <consortium name="RefSeq"/>
        </authorList>
    </citation>
    <scope>IDENTIFICATION</scope>
    <source>
        <tissue evidence="8">Sperm</tissue>
    </source>
</reference>
<organism evidence="7 8">
    <name type="scientific">Petromyzon marinus</name>
    <name type="common">Sea lamprey</name>
    <dbReference type="NCBI Taxonomy" id="7757"/>
    <lineage>
        <taxon>Eukaryota</taxon>
        <taxon>Metazoa</taxon>
        <taxon>Chordata</taxon>
        <taxon>Craniata</taxon>
        <taxon>Vertebrata</taxon>
        <taxon>Cyclostomata</taxon>
        <taxon>Hyperoartia</taxon>
        <taxon>Petromyzontiformes</taxon>
        <taxon>Petromyzontidae</taxon>
        <taxon>Petromyzon</taxon>
    </lineage>
</organism>
<evidence type="ECO:0000256" key="1">
    <source>
        <dbReference type="ARBA" id="ARBA00022723"/>
    </source>
</evidence>
<keyword evidence="1" id="KW-0479">Metal-binding</keyword>
<feature type="compositionally biased region" description="Polar residues" evidence="5">
    <location>
        <begin position="471"/>
        <end position="488"/>
    </location>
</feature>
<feature type="compositionally biased region" description="Low complexity" evidence="5">
    <location>
        <begin position="414"/>
        <end position="431"/>
    </location>
</feature>
<evidence type="ECO:0000313" key="8">
    <source>
        <dbReference type="RefSeq" id="XP_032807954.1"/>
    </source>
</evidence>
<evidence type="ECO:0000256" key="4">
    <source>
        <dbReference type="PROSITE-ProRule" id="PRU00175"/>
    </source>
</evidence>